<dbReference type="SUPFAM" id="SSF49785">
    <property type="entry name" value="Galactose-binding domain-like"/>
    <property type="match status" value="1"/>
</dbReference>
<dbReference type="InterPro" id="IPR008979">
    <property type="entry name" value="Galactose-bd-like_sf"/>
</dbReference>
<dbReference type="InterPro" id="IPR013784">
    <property type="entry name" value="Carb-bd-like_fold"/>
</dbReference>
<dbReference type="FunFam" id="2.60.40.1120:FF:000033">
    <property type="entry name" value="Rhamnogalacturonate lyase B"/>
    <property type="match status" value="1"/>
</dbReference>
<dbReference type="GO" id="GO:0005576">
    <property type="term" value="C:extracellular region"/>
    <property type="evidence" value="ECO:0007669"/>
    <property type="project" value="UniProtKB-SubCell"/>
</dbReference>
<comment type="catalytic activity">
    <reaction evidence="1">
        <text>Endotype eliminative cleavage of L-alpha-rhamnopyranosyl-(1-&gt;4)-alpha-D-galactopyranosyluronic acid bonds of rhamnogalacturonan I domains in ramified hairy regions of pectin leaving L-rhamnopyranose at the reducing end and 4-deoxy-4,5-unsaturated D-galactopyranosyluronic acid at the non-reducing end.</text>
        <dbReference type="EC" id="4.2.2.23"/>
    </reaction>
</comment>
<dbReference type="Gene3D" id="2.60.120.260">
    <property type="entry name" value="Galactose-binding domain-like"/>
    <property type="match status" value="1"/>
</dbReference>
<dbReference type="InterPro" id="IPR029413">
    <property type="entry name" value="RG-lyase_II"/>
</dbReference>
<dbReference type="InterPro" id="IPR010325">
    <property type="entry name" value="Rhamnogal_lyase"/>
</dbReference>
<gene>
    <name evidence="10" type="ORF">HS088_TW11G00197</name>
</gene>
<evidence type="ECO:0000256" key="6">
    <source>
        <dbReference type="ARBA" id="ARBA00022729"/>
    </source>
</evidence>
<evidence type="ECO:0000313" key="11">
    <source>
        <dbReference type="Proteomes" id="UP000593562"/>
    </source>
</evidence>
<accession>A0A7J7D1C0</accession>
<dbReference type="InterPro" id="IPR029411">
    <property type="entry name" value="RG-lyase_III"/>
</dbReference>
<evidence type="ECO:0000256" key="5">
    <source>
        <dbReference type="ARBA" id="ARBA00022525"/>
    </source>
</evidence>
<dbReference type="InParanoid" id="A0A7J7D1C0"/>
<dbReference type="GO" id="GO:0005975">
    <property type="term" value="P:carbohydrate metabolic process"/>
    <property type="evidence" value="ECO:0007669"/>
    <property type="project" value="InterPro"/>
</dbReference>
<dbReference type="InterPro" id="IPR051850">
    <property type="entry name" value="Polysacch_Lyase_4"/>
</dbReference>
<comment type="similarity">
    <text evidence="3">Belongs to the polysaccharide lyase 4 family.</text>
</comment>
<dbReference type="InterPro" id="IPR011013">
    <property type="entry name" value="Gal_mutarotase_sf_dom"/>
</dbReference>
<dbReference type="Pfam" id="PF14683">
    <property type="entry name" value="CBM-like"/>
    <property type="match status" value="1"/>
</dbReference>
<keyword evidence="7 10" id="KW-0456">Lyase</keyword>
<protein>
    <recommendedName>
        <fullName evidence="4">rhamnogalacturonan endolyase</fullName>
        <ecNumber evidence="4">4.2.2.23</ecNumber>
    </recommendedName>
</protein>
<dbReference type="Pfam" id="PF06045">
    <property type="entry name" value="Rhamnogal_lyase"/>
    <property type="match status" value="1"/>
</dbReference>
<organism evidence="10 11">
    <name type="scientific">Tripterygium wilfordii</name>
    <name type="common">Thunder God vine</name>
    <dbReference type="NCBI Taxonomy" id="458696"/>
    <lineage>
        <taxon>Eukaryota</taxon>
        <taxon>Viridiplantae</taxon>
        <taxon>Streptophyta</taxon>
        <taxon>Embryophyta</taxon>
        <taxon>Tracheophyta</taxon>
        <taxon>Spermatophyta</taxon>
        <taxon>Magnoliopsida</taxon>
        <taxon>eudicotyledons</taxon>
        <taxon>Gunneridae</taxon>
        <taxon>Pentapetalae</taxon>
        <taxon>rosids</taxon>
        <taxon>fabids</taxon>
        <taxon>Celastrales</taxon>
        <taxon>Celastraceae</taxon>
        <taxon>Tripterygium</taxon>
    </lineage>
</organism>
<dbReference type="PANTHER" id="PTHR32018:SF1">
    <property type="entry name" value="RHAMNOGALACTURONAN ENDOLYASE"/>
    <property type="match status" value="1"/>
</dbReference>
<dbReference type="InterPro" id="IPR014718">
    <property type="entry name" value="GH-type_carb-bd"/>
</dbReference>
<keyword evidence="6" id="KW-0732">Signal</keyword>
<evidence type="ECO:0000256" key="2">
    <source>
        <dbReference type="ARBA" id="ARBA00004613"/>
    </source>
</evidence>
<dbReference type="Proteomes" id="UP000593562">
    <property type="component" value="Unassembled WGS sequence"/>
</dbReference>
<dbReference type="GO" id="GO:0102210">
    <property type="term" value="F:rhamnogalacturonan endolyase activity"/>
    <property type="evidence" value="ECO:0007669"/>
    <property type="project" value="UniProtKB-EC"/>
</dbReference>
<evidence type="ECO:0000256" key="3">
    <source>
        <dbReference type="ARBA" id="ARBA00010418"/>
    </source>
</evidence>
<evidence type="ECO:0000256" key="4">
    <source>
        <dbReference type="ARBA" id="ARBA00012437"/>
    </source>
</evidence>
<dbReference type="AlphaFoldDB" id="A0A7J7D1C0"/>
<dbReference type="EC" id="4.2.2.23" evidence="4"/>
<reference evidence="10 11" key="1">
    <citation type="journal article" date="2020" name="Nat. Commun.">
        <title>Genome of Tripterygium wilfordii and identification of cytochrome P450 involved in triptolide biosynthesis.</title>
        <authorList>
            <person name="Tu L."/>
            <person name="Su P."/>
            <person name="Zhang Z."/>
            <person name="Gao L."/>
            <person name="Wang J."/>
            <person name="Hu T."/>
            <person name="Zhou J."/>
            <person name="Zhang Y."/>
            <person name="Zhao Y."/>
            <person name="Liu Y."/>
            <person name="Song Y."/>
            <person name="Tong Y."/>
            <person name="Lu Y."/>
            <person name="Yang J."/>
            <person name="Xu C."/>
            <person name="Jia M."/>
            <person name="Peters R.J."/>
            <person name="Huang L."/>
            <person name="Gao W."/>
        </authorList>
    </citation>
    <scope>NUCLEOTIDE SEQUENCE [LARGE SCALE GENOMIC DNA]</scope>
    <source>
        <strain evidence="11">cv. XIE 37</strain>
        <tissue evidence="10">Leaf</tissue>
    </source>
</reference>
<evidence type="ECO:0000256" key="1">
    <source>
        <dbReference type="ARBA" id="ARBA00001324"/>
    </source>
</evidence>
<dbReference type="GO" id="GO:0030246">
    <property type="term" value="F:carbohydrate binding"/>
    <property type="evidence" value="ECO:0007669"/>
    <property type="project" value="InterPro"/>
</dbReference>
<comment type="subcellular location">
    <subcellularLocation>
        <location evidence="2">Secreted</location>
    </subcellularLocation>
</comment>
<feature type="domain" description="Rhamnogalacturonan lyase" evidence="8">
    <location>
        <begin position="330"/>
        <end position="518"/>
    </location>
</feature>
<dbReference type="SUPFAM" id="SSF74650">
    <property type="entry name" value="Galactose mutarotase-like"/>
    <property type="match status" value="1"/>
</dbReference>
<name>A0A7J7D1C0_TRIWF</name>
<comment type="caution">
    <text evidence="10">The sequence shown here is derived from an EMBL/GenBank/DDBJ whole genome shotgun (WGS) entry which is preliminary data.</text>
</comment>
<dbReference type="CDD" id="cd10317">
    <property type="entry name" value="RGL4_C"/>
    <property type="match status" value="1"/>
</dbReference>
<keyword evidence="11" id="KW-1185">Reference proteome</keyword>
<keyword evidence="5" id="KW-0964">Secreted</keyword>
<dbReference type="CDD" id="cd10320">
    <property type="entry name" value="RGL4_N"/>
    <property type="match status" value="1"/>
</dbReference>
<dbReference type="CDD" id="cd10316">
    <property type="entry name" value="RGL4_M"/>
    <property type="match status" value="1"/>
</dbReference>
<sequence length="523" mass="59057">MVFFRLSRFGTFVRVFPNSTRTIDQPDCLKYAASKGHCSRFHYMAISDKMQRYMPTAADRDPPRGQALDYKEAVLLVNPVDPQFKGEVDDKYEYSVESKDIKVHGWVVTDTPSVGFWQITPSNEFRSGGPNKQELTSHVGPTCLTDFLSSHYVGGEYITLQVAANEPWNKVYGPVFIYLNSGPAGGTPSQLWEDAGRQMQTEVQNWPYGFPASEDFPKLNQRGSIDGRLQVRDRYARNVEVPASNAYVGLALPGAAGSWQTESKGYQFWTTTDENGDFSIKSVRPGNYNLYAWVPGFIGDYKYDTVINITPGSNVQVNNLVYEPLRDGPTLWEIGIPDRSVEEFYIPDPGPNYINKLYVNDAADRFRQYGLWEKYAELYPRGDMVFTVGTSDYRKDWFYAQVTRKISANKFQGTTWQIKFKLAQVDDRKTYKLRVAIAGAELSHLQVRVNNPNGTPVFSSGLFGRDNSIARHGIHGLYFLFNIDVPGAQLVVGDNTIFLTQPSSNGAFQGIMYDYIRLEGPPL</sequence>
<dbReference type="Gene3D" id="2.60.40.1120">
    <property type="entry name" value="Carboxypeptidase-like, regulatory domain"/>
    <property type="match status" value="1"/>
</dbReference>
<dbReference type="PANTHER" id="PTHR32018">
    <property type="entry name" value="RHAMNOGALACTURONATE LYASE FAMILY PROTEIN"/>
    <property type="match status" value="1"/>
</dbReference>
<evidence type="ECO:0000313" key="10">
    <source>
        <dbReference type="EMBL" id="KAF5740131.1"/>
    </source>
</evidence>
<feature type="domain" description="Rhamnogalacturonan lyase" evidence="9">
    <location>
        <begin position="244"/>
        <end position="316"/>
    </location>
</feature>
<evidence type="ECO:0000259" key="9">
    <source>
        <dbReference type="Pfam" id="PF14686"/>
    </source>
</evidence>
<dbReference type="Gene3D" id="2.70.98.10">
    <property type="match status" value="1"/>
</dbReference>
<dbReference type="SUPFAM" id="SSF49452">
    <property type="entry name" value="Starch-binding domain-like"/>
    <property type="match status" value="1"/>
</dbReference>
<evidence type="ECO:0000256" key="7">
    <source>
        <dbReference type="ARBA" id="ARBA00023239"/>
    </source>
</evidence>
<dbReference type="EMBL" id="JAAARO010000011">
    <property type="protein sequence ID" value="KAF5740131.1"/>
    <property type="molecule type" value="Genomic_DNA"/>
</dbReference>
<evidence type="ECO:0000259" key="8">
    <source>
        <dbReference type="Pfam" id="PF14683"/>
    </source>
</evidence>
<proteinExistence type="inferred from homology"/>
<dbReference type="Pfam" id="PF14686">
    <property type="entry name" value="fn3_3"/>
    <property type="match status" value="1"/>
</dbReference>